<dbReference type="AlphaFoldDB" id="A0A0F9M1Z0"/>
<name>A0A0F9M1Z0_9ZZZZ</name>
<proteinExistence type="predicted"/>
<organism evidence="1">
    <name type="scientific">marine sediment metagenome</name>
    <dbReference type="NCBI Taxonomy" id="412755"/>
    <lineage>
        <taxon>unclassified sequences</taxon>
        <taxon>metagenomes</taxon>
        <taxon>ecological metagenomes</taxon>
    </lineage>
</organism>
<evidence type="ECO:0000313" key="1">
    <source>
        <dbReference type="EMBL" id="KKM70690.1"/>
    </source>
</evidence>
<reference evidence="1" key="1">
    <citation type="journal article" date="2015" name="Nature">
        <title>Complex archaea that bridge the gap between prokaryotes and eukaryotes.</title>
        <authorList>
            <person name="Spang A."/>
            <person name="Saw J.H."/>
            <person name="Jorgensen S.L."/>
            <person name="Zaremba-Niedzwiedzka K."/>
            <person name="Martijn J."/>
            <person name="Lind A.E."/>
            <person name="van Eijk R."/>
            <person name="Schleper C."/>
            <person name="Guy L."/>
            <person name="Ettema T.J."/>
        </authorList>
    </citation>
    <scope>NUCLEOTIDE SEQUENCE</scope>
</reference>
<sequence>MVSVSCCFTWDLRLSERLVKEYRDAYPDARVSLGGPVFGLRSNSFEPGRFVREGVTFTSRGCPNNCPWCVVPGREGELRLLPITSGYIVNDNNLLACPRPHIESVVKMLRTQRNPAKLAGGIQASLVKDWHGELFRSIRISEIFLAADHMGAIGPLRKAVRIFKMTRKKLRCYVLIGFEGESI</sequence>
<comment type="caution">
    <text evidence="1">The sequence shown here is derived from an EMBL/GenBank/DDBJ whole genome shotgun (WGS) entry which is preliminary data.</text>
</comment>
<accession>A0A0F9M1Z0</accession>
<gene>
    <name evidence="1" type="ORF">LCGC14_1438180</name>
</gene>
<dbReference type="EMBL" id="LAZR01009769">
    <property type="protein sequence ID" value="KKM70690.1"/>
    <property type="molecule type" value="Genomic_DNA"/>
</dbReference>
<protein>
    <recommendedName>
        <fullName evidence="2">Radical SAM core domain-containing protein</fullName>
    </recommendedName>
</protein>
<evidence type="ECO:0008006" key="2">
    <source>
        <dbReference type="Google" id="ProtNLM"/>
    </source>
</evidence>